<dbReference type="SUPFAM" id="SSF48403">
    <property type="entry name" value="Ankyrin repeat"/>
    <property type="match status" value="1"/>
</dbReference>
<comment type="caution">
    <text evidence="6">The sequence shown here is derived from an EMBL/GenBank/DDBJ whole genome shotgun (WGS) entry which is preliminary data.</text>
</comment>
<gene>
    <name evidence="6" type="ORF">PG986_011871</name>
</gene>
<dbReference type="Gene3D" id="1.20.120.1020">
    <property type="entry name" value="Prion-inhibition and propagation, HeLo domain"/>
    <property type="match status" value="1"/>
</dbReference>
<sequence>STISNARMQDFLRRFEKFKIEERTGKKETPVIKKFFWVVRDKEKFEALIGQLSVLVGKLNDVIPPGEGLLDTMIRSDLTGSTTMRQLQLVSQATKNTETPISDLAEEDLMRRCQKRVLDRLWYRVIDDRRNDVAEAHPQTLQWALQPSNTGIQWDSLPEWLGEGSDIYWLYGKPGSGKSTLMKFLFEHPEVHQLLQQWANEERLITPNFFFWYLGRPERNTHEGLLRGLLYSILAEDPTLIPNLLPGILAETRNAFAGLADIALKTKICFFIDGLDEYFGNPIDGVQFIQDLASNRNIKVLVSSRPIPDLTVDDITAYVNDAIGTHSHIQNLRSMDPVGTEEILSDVVKKASGVFLWVVLACRSLLEGFAAFDYVEELRDRVNELPPELEQLFEHILKRIEPRDHEQTAKLLRICYQSRVDLATEIERRSLGIAVDPEMYTIGLALAGEYELGPKRSYEFPALTLAQRRMKCEVLEARLRSRCCGLLEVRLHAGSCFCGHIGSTELPINSRADSTVDSKVDFMHRSVFYFLKRPGIWNLGVLQITDGDFDPLVILAQMRLHLLQLSAANIDVQCRIGYQDPYKTMFQIIDLSRGTLFRTMQADQAICKATADILLEFSRFTLQFGMNIREHFYAHPLFRTAYNDYETAYARNEPSESSVMHLSLVLAIELGMNNVVKFWASKGPLIKMEGKFPLLYHAFEKPYVSAFKSFPLDVTPCMVRMLLDEGADPNARFAVRGSTSTTPWINWLKNQGGYSTPLEAAVEITRLFMKAGADLDTSQNELSQTIDGLLRRGFLDAVTAIRQGHAQLYQTGSQKTEKRPFGDGNDPEDYKPPNISRYPYKRVKLGDEVEPSGTEEADRHGRW</sequence>
<evidence type="ECO:0000313" key="6">
    <source>
        <dbReference type="EMBL" id="KAK7942758.1"/>
    </source>
</evidence>
<feature type="region of interest" description="Disordered" evidence="2">
    <location>
        <begin position="808"/>
        <end position="863"/>
    </location>
</feature>
<dbReference type="EMBL" id="JAQQWE010000008">
    <property type="protein sequence ID" value="KAK7942758.1"/>
    <property type="molecule type" value="Genomic_DNA"/>
</dbReference>
<dbReference type="SUPFAM" id="SSF52540">
    <property type="entry name" value="P-loop containing nucleoside triphosphate hydrolases"/>
    <property type="match status" value="1"/>
</dbReference>
<evidence type="ECO:0000259" key="5">
    <source>
        <dbReference type="Pfam" id="PF25053"/>
    </source>
</evidence>
<dbReference type="PANTHER" id="PTHR10039:SF5">
    <property type="entry name" value="NACHT DOMAIN-CONTAINING PROTEIN"/>
    <property type="match status" value="1"/>
</dbReference>
<dbReference type="Gene3D" id="3.40.50.300">
    <property type="entry name" value="P-loop containing nucleotide triphosphate hydrolases"/>
    <property type="match status" value="1"/>
</dbReference>
<feature type="domain" description="Prion-inhibition and propagation HeLo" evidence="3">
    <location>
        <begin position="2"/>
        <end position="89"/>
    </location>
</feature>
<dbReference type="PANTHER" id="PTHR10039">
    <property type="entry name" value="AMELOGENIN"/>
    <property type="match status" value="1"/>
</dbReference>
<protein>
    <submittedName>
        <fullName evidence="6">Prion-inhibition and propagation-domain-containing protein</fullName>
    </submittedName>
</protein>
<reference evidence="6 7" key="1">
    <citation type="submission" date="2023-01" db="EMBL/GenBank/DDBJ databases">
        <title>Analysis of 21 Apiospora genomes using comparative genomics revels a genus with tremendous synthesis potential of carbohydrate active enzymes and secondary metabolites.</title>
        <authorList>
            <person name="Sorensen T."/>
        </authorList>
    </citation>
    <scope>NUCLEOTIDE SEQUENCE [LARGE SCALE GENOMIC DNA]</scope>
    <source>
        <strain evidence="6 7">CBS 24483</strain>
    </source>
</reference>
<dbReference type="InterPro" id="IPR027417">
    <property type="entry name" value="P-loop_NTPase"/>
</dbReference>
<feature type="domain" description="DUF7791" evidence="5">
    <location>
        <begin position="400"/>
        <end position="566"/>
    </location>
</feature>
<dbReference type="Proteomes" id="UP001391051">
    <property type="component" value="Unassembled WGS sequence"/>
</dbReference>
<dbReference type="InterPro" id="IPR038305">
    <property type="entry name" value="HeLo_sf"/>
</dbReference>
<proteinExistence type="predicted"/>
<evidence type="ECO:0000259" key="4">
    <source>
        <dbReference type="Pfam" id="PF24883"/>
    </source>
</evidence>
<keyword evidence="1" id="KW-0677">Repeat</keyword>
<evidence type="ECO:0000256" key="1">
    <source>
        <dbReference type="ARBA" id="ARBA00022737"/>
    </source>
</evidence>
<feature type="non-terminal residue" evidence="6">
    <location>
        <position position="1"/>
    </location>
</feature>
<dbReference type="RefSeq" id="XP_066694789.1">
    <property type="nucleotide sequence ID" value="XM_066848093.1"/>
</dbReference>
<dbReference type="GeneID" id="92081155"/>
<name>A0ABR1PYE6_9PEZI</name>
<evidence type="ECO:0000313" key="7">
    <source>
        <dbReference type="Proteomes" id="UP001391051"/>
    </source>
</evidence>
<dbReference type="InterPro" id="IPR056884">
    <property type="entry name" value="NPHP3-like_N"/>
</dbReference>
<dbReference type="Pfam" id="PF14479">
    <property type="entry name" value="HeLo"/>
    <property type="match status" value="1"/>
</dbReference>
<keyword evidence="6" id="KW-0640">Prion</keyword>
<organism evidence="6 7">
    <name type="scientific">Apiospora aurea</name>
    <dbReference type="NCBI Taxonomy" id="335848"/>
    <lineage>
        <taxon>Eukaryota</taxon>
        <taxon>Fungi</taxon>
        <taxon>Dikarya</taxon>
        <taxon>Ascomycota</taxon>
        <taxon>Pezizomycotina</taxon>
        <taxon>Sordariomycetes</taxon>
        <taxon>Xylariomycetidae</taxon>
        <taxon>Amphisphaeriales</taxon>
        <taxon>Apiosporaceae</taxon>
        <taxon>Apiospora</taxon>
    </lineage>
</organism>
<dbReference type="Pfam" id="PF24883">
    <property type="entry name" value="NPHP3_N"/>
    <property type="match status" value="1"/>
</dbReference>
<feature type="domain" description="Nephrocystin 3-like N-terminal" evidence="4">
    <location>
        <begin position="156"/>
        <end position="305"/>
    </location>
</feature>
<dbReference type="Pfam" id="PF25053">
    <property type="entry name" value="DUF7791"/>
    <property type="match status" value="1"/>
</dbReference>
<accession>A0ABR1PYE6</accession>
<dbReference type="InterPro" id="IPR036770">
    <property type="entry name" value="Ankyrin_rpt-contain_sf"/>
</dbReference>
<keyword evidence="6" id="KW-0034">Amyloid</keyword>
<evidence type="ECO:0000259" key="3">
    <source>
        <dbReference type="Pfam" id="PF14479"/>
    </source>
</evidence>
<evidence type="ECO:0000256" key="2">
    <source>
        <dbReference type="SAM" id="MobiDB-lite"/>
    </source>
</evidence>
<dbReference type="Gene3D" id="1.25.40.20">
    <property type="entry name" value="Ankyrin repeat-containing domain"/>
    <property type="match status" value="1"/>
</dbReference>
<dbReference type="InterPro" id="IPR029498">
    <property type="entry name" value="HeLo_dom"/>
</dbReference>
<dbReference type="InterPro" id="IPR056693">
    <property type="entry name" value="DUF7791"/>
</dbReference>
<keyword evidence="7" id="KW-1185">Reference proteome</keyword>